<reference evidence="3" key="1">
    <citation type="submission" date="2018-05" db="EMBL/GenBank/DDBJ databases">
        <title>Draft genome of Mucuna pruriens seed.</title>
        <authorList>
            <person name="Nnadi N.E."/>
            <person name="Vos R."/>
            <person name="Hasami M.H."/>
            <person name="Devisetty U.K."/>
            <person name="Aguiy J.C."/>
        </authorList>
    </citation>
    <scope>NUCLEOTIDE SEQUENCE [LARGE SCALE GENOMIC DNA]</scope>
    <source>
        <strain evidence="3">JCA_2017</strain>
    </source>
</reference>
<name>A0A371FZJ2_MUCPR</name>
<feature type="domain" description="EDR1/CTR1/ARMC3-like peptidase-like" evidence="2">
    <location>
        <begin position="58"/>
        <end position="263"/>
    </location>
</feature>
<dbReference type="OrthoDB" id="339325at2759"/>
<evidence type="ECO:0000256" key="1">
    <source>
        <dbReference type="SAM" id="MobiDB-lite"/>
    </source>
</evidence>
<comment type="caution">
    <text evidence="3">The sequence shown here is derived from an EMBL/GenBank/DDBJ whole genome shotgun (WGS) entry which is preliminary data.</text>
</comment>
<gene>
    <name evidence="3" type="primary">EDR1</name>
    <name evidence="3" type="ORF">CR513_35353</name>
</gene>
<proteinExistence type="predicted"/>
<dbReference type="AlphaFoldDB" id="A0A371FZJ2"/>
<accession>A0A371FZJ2</accession>
<keyword evidence="3" id="KW-0418">Kinase</keyword>
<feature type="region of interest" description="Disordered" evidence="1">
    <location>
        <begin position="370"/>
        <end position="407"/>
    </location>
</feature>
<protein>
    <submittedName>
        <fullName evidence="3">Serine/threonine-protein kinase EDR1</fullName>
    </submittedName>
</protein>
<organism evidence="3 4">
    <name type="scientific">Mucuna pruriens</name>
    <name type="common">Velvet bean</name>
    <name type="synonym">Dolichos pruriens</name>
    <dbReference type="NCBI Taxonomy" id="157652"/>
    <lineage>
        <taxon>Eukaryota</taxon>
        <taxon>Viridiplantae</taxon>
        <taxon>Streptophyta</taxon>
        <taxon>Embryophyta</taxon>
        <taxon>Tracheophyta</taxon>
        <taxon>Spermatophyta</taxon>
        <taxon>Magnoliopsida</taxon>
        <taxon>eudicotyledons</taxon>
        <taxon>Gunneridae</taxon>
        <taxon>Pentapetalae</taxon>
        <taxon>rosids</taxon>
        <taxon>fabids</taxon>
        <taxon>Fabales</taxon>
        <taxon>Fabaceae</taxon>
        <taxon>Papilionoideae</taxon>
        <taxon>50 kb inversion clade</taxon>
        <taxon>NPAAA clade</taxon>
        <taxon>indigoferoid/millettioid clade</taxon>
        <taxon>Phaseoleae</taxon>
        <taxon>Mucuna</taxon>
    </lineage>
</organism>
<keyword evidence="4" id="KW-1185">Reference proteome</keyword>
<dbReference type="EMBL" id="QJKJ01007278">
    <property type="protein sequence ID" value="RDX83700.1"/>
    <property type="molecule type" value="Genomic_DNA"/>
</dbReference>
<feature type="compositionally biased region" description="Basic and acidic residues" evidence="1">
    <location>
        <begin position="41"/>
        <end position="52"/>
    </location>
</feature>
<evidence type="ECO:0000313" key="4">
    <source>
        <dbReference type="Proteomes" id="UP000257109"/>
    </source>
</evidence>
<sequence length="407" mass="45534">MEEAREDVGTAEPRPSNMPWWHSDFVEKFESVSLSSQEETLNNKESPRHSNKDVMSPQKASQILWRTGMLSEPIPNGFYSVIPEKRLKQLFDSIPTLDELQALGGEGFRADVIVVDAEKDRRLSMLKQLIVALVKGLNSNPPAMIKKIAGLVSDFYKRPNVEGPAKAAPEESSHMFENRGVQMLGQIRHGSCRPRAILFKVLADTVGLESRLMMDVLFFHYLYQGFLNDGAAECVDSYKHMSVIVVLNSVELLVDLMRFPGQLLPRSTKSILMTHISAAGESDSAENDSCDSPLEPNSPLYGVSDSVEKEENLQFHKRFEVSSNVSGLPLRNRMLRSNTTLDRNLSFSHSEPNIATAFGRRSRRKVIAEQRTASSSPEHPSLRAHGRSKLSGDRTAFRDFADDQSTL</sequence>
<dbReference type="STRING" id="157652.A0A371FZJ2"/>
<evidence type="ECO:0000259" key="2">
    <source>
        <dbReference type="Pfam" id="PF14381"/>
    </source>
</evidence>
<feature type="compositionally biased region" description="Basic and acidic residues" evidence="1">
    <location>
        <begin position="390"/>
        <end position="401"/>
    </location>
</feature>
<dbReference type="InterPro" id="IPR055164">
    <property type="entry name" value="EDR1/CTR1/ARMC3-like_pept-like"/>
</dbReference>
<dbReference type="Pfam" id="PF14381">
    <property type="entry name" value="EDR1_CTR1_ARMC3_pept"/>
    <property type="match status" value="1"/>
</dbReference>
<keyword evidence="3" id="KW-0808">Transferase</keyword>
<feature type="non-terminal residue" evidence="3">
    <location>
        <position position="1"/>
    </location>
</feature>
<feature type="region of interest" description="Disordered" evidence="1">
    <location>
        <begin position="36"/>
        <end position="57"/>
    </location>
</feature>
<feature type="region of interest" description="Disordered" evidence="1">
    <location>
        <begin position="1"/>
        <end position="20"/>
    </location>
</feature>
<dbReference type="GO" id="GO:0016301">
    <property type="term" value="F:kinase activity"/>
    <property type="evidence" value="ECO:0007669"/>
    <property type="project" value="UniProtKB-KW"/>
</dbReference>
<evidence type="ECO:0000313" key="3">
    <source>
        <dbReference type="EMBL" id="RDX83700.1"/>
    </source>
</evidence>
<feature type="non-terminal residue" evidence="3">
    <location>
        <position position="407"/>
    </location>
</feature>
<dbReference type="Proteomes" id="UP000257109">
    <property type="component" value="Unassembled WGS sequence"/>
</dbReference>